<sequence length="326" mass="35550">MRAMFLGILSAFFFAVTFIANREMALSGGNWMWSGSLRYFFMLPFLFVLVGLRGNLKPILQELRHHPQNWLIWSTVGFGLFYAPLCFAAAYGPGWLIAATWQLTIVCGALLSPLFSVTIQTENGPVVLRERIPVRGLALSVIILIGIALMQLSQVGQAPLTSISFSVLAILIAAISYPLGNRKMMAYTGRRWDTFQRLLGMTLASCPFWLLLSGFALVTAGPPPIDQIIQSIIVAVSSGVIATVLFFYATELVKEDSGKLAAVEATQSMEVVFTLLGELIFFGGSLPTHSAWIGLLLVIGGMILHSSLSQSRSPLRNRTAESNASE</sequence>
<reference evidence="2 3" key="1">
    <citation type="submission" date="2021-01" db="EMBL/GenBank/DDBJ databases">
        <title>Genomic Encyclopedia of Type Strains, Phase IV (KMG-IV): sequencing the most valuable type-strain genomes for metagenomic binning, comparative biology and taxonomic classification.</title>
        <authorList>
            <person name="Goeker M."/>
        </authorList>
    </citation>
    <scope>NUCLEOTIDE SEQUENCE [LARGE SCALE GENOMIC DNA]</scope>
    <source>
        <strain evidence="2 3">DSM 100968</strain>
    </source>
</reference>
<keyword evidence="1" id="KW-0472">Membrane</keyword>
<evidence type="ECO:0000256" key="1">
    <source>
        <dbReference type="SAM" id="Phobius"/>
    </source>
</evidence>
<keyword evidence="1" id="KW-1133">Transmembrane helix</keyword>
<feature type="transmembrane region" description="Helical" evidence="1">
    <location>
        <begin position="132"/>
        <end position="152"/>
    </location>
</feature>
<feature type="transmembrane region" description="Helical" evidence="1">
    <location>
        <begin position="260"/>
        <end position="283"/>
    </location>
</feature>
<keyword evidence="3" id="KW-1185">Reference proteome</keyword>
<dbReference type="RefSeq" id="WP_205005954.1">
    <property type="nucleotide sequence ID" value="NZ_CBCRXA010000005.1"/>
</dbReference>
<gene>
    <name evidence="2" type="ORF">JOC27_001069</name>
</gene>
<feature type="transmembrane region" description="Helical" evidence="1">
    <location>
        <begin position="97"/>
        <end position="120"/>
    </location>
</feature>
<feature type="transmembrane region" description="Helical" evidence="1">
    <location>
        <begin position="198"/>
        <end position="222"/>
    </location>
</feature>
<feature type="transmembrane region" description="Helical" evidence="1">
    <location>
        <begin position="228"/>
        <end position="248"/>
    </location>
</feature>
<dbReference type="EMBL" id="JAFBEV010000007">
    <property type="protein sequence ID" value="MBM7657620.1"/>
    <property type="molecule type" value="Genomic_DNA"/>
</dbReference>
<protein>
    <submittedName>
        <fullName evidence="2">Drug/metabolite transporter (DMT)-like permease</fullName>
    </submittedName>
</protein>
<evidence type="ECO:0000313" key="3">
    <source>
        <dbReference type="Proteomes" id="UP000823201"/>
    </source>
</evidence>
<accession>A0ABS2Q8H8</accession>
<organism evidence="2 3">
    <name type="scientific">Sporolactobacillus spathodeae</name>
    <dbReference type="NCBI Taxonomy" id="1465502"/>
    <lineage>
        <taxon>Bacteria</taxon>
        <taxon>Bacillati</taxon>
        <taxon>Bacillota</taxon>
        <taxon>Bacilli</taxon>
        <taxon>Bacillales</taxon>
        <taxon>Sporolactobacillaceae</taxon>
        <taxon>Sporolactobacillus</taxon>
    </lineage>
</organism>
<keyword evidence="1" id="KW-0812">Transmembrane</keyword>
<comment type="caution">
    <text evidence="2">The sequence shown here is derived from an EMBL/GenBank/DDBJ whole genome shotgun (WGS) entry which is preliminary data.</text>
</comment>
<dbReference type="InterPro" id="IPR032713">
    <property type="entry name" value="EmrE"/>
</dbReference>
<evidence type="ECO:0000313" key="2">
    <source>
        <dbReference type="EMBL" id="MBM7657620.1"/>
    </source>
</evidence>
<dbReference type="Proteomes" id="UP000823201">
    <property type="component" value="Unassembled WGS sequence"/>
</dbReference>
<feature type="transmembrane region" description="Helical" evidence="1">
    <location>
        <begin position="31"/>
        <end position="50"/>
    </location>
</feature>
<dbReference type="Pfam" id="PF13536">
    <property type="entry name" value="EmrE"/>
    <property type="match status" value="1"/>
</dbReference>
<feature type="transmembrane region" description="Helical" evidence="1">
    <location>
        <begin position="70"/>
        <end position="91"/>
    </location>
</feature>
<name>A0ABS2Q8H8_9BACL</name>
<feature type="transmembrane region" description="Helical" evidence="1">
    <location>
        <begin position="158"/>
        <end position="177"/>
    </location>
</feature>
<proteinExistence type="predicted"/>